<protein>
    <submittedName>
        <fullName evidence="1">Uncharacterized protein</fullName>
    </submittedName>
</protein>
<reference evidence="1 2" key="1">
    <citation type="submission" date="2016-03" db="EMBL/GenBank/DDBJ databases">
        <title>Comparative genomics of the ectomycorrhizal sister species Rhizopogon vinicolor and Rhizopogon vesiculosus (Basidiomycota: Boletales) reveals a divergence of the mating type B locus.</title>
        <authorList>
            <person name="Mujic A.B."/>
            <person name="Kuo A."/>
            <person name="Tritt A."/>
            <person name="Lipzen A."/>
            <person name="Chen C."/>
            <person name="Johnson J."/>
            <person name="Sharma A."/>
            <person name="Barry K."/>
            <person name="Grigoriev I.V."/>
            <person name="Spatafora J.W."/>
        </authorList>
    </citation>
    <scope>NUCLEOTIDE SEQUENCE [LARGE SCALE GENOMIC DNA]</scope>
    <source>
        <strain evidence="1 2">AM-OR11-056</strain>
    </source>
</reference>
<name>A0A1J8PMI4_9AGAM</name>
<comment type="caution">
    <text evidence="1">The sequence shown here is derived from an EMBL/GenBank/DDBJ whole genome shotgun (WGS) entry which is preliminary data.</text>
</comment>
<dbReference type="EMBL" id="LVVM01006051">
    <property type="protein sequence ID" value="OJA09019.1"/>
    <property type="molecule type" value="Genomic_DNA"/>
</dbReference>
<dbReference type="OrthoDB" id="10530200at2759"/>
<dbReference type="AlphaFoldDB" id="A0A1J8PMI4"/>
<proteinExistence type="predicted"/>
<gene>
    <name evidence="1" type="ORF">AZE42_10687</name>
</gene>
<sequence>MRYGAGKVLTQSATPDAVAEDRELNFGWGICRIFAHREAVSDWLTKLEFDFTSAGSTIGCRPRFLCSKPSRWGPGAEVVRTAGEKLE</sequence>
<evidence type="ECO:0000313" key="2">
    <source>
        <dbReference type="Proteomes" id="UP000183567"/>
    </source>
</evidence>
<evidence type="ECO:0000313" key="1">
    <source>
        <dbReference type="EMBL" id="OJA09019.1"/>
    </source>
</evidence>
<accession>A0A1J8PMI4</accession>
<keyword evidence="2" id="KW-1185">Reference proteome</keyword>
<organism evidence="1 2">
    <name type="scientific">Rhizopogon vesiculosus</name>
    <dbReference type="NCBI Taxonomy" id="180088"/>
    <lineage>
        <taxon>Eukaryota</taxon>
        <taxon>Fungi</taxon>
        <taxon>Dikarya</taxon>
        <taxon>Basidiomycota</taxon>
        <taxon>Agaricomycotina</taxon>
        <taxon>Agaricomycetes</taxon>
        <taxon>Agaricomycetidae</taxon>
        <taxon>Boletales</taxon>
        <taxon>Suillineae</taxon>
        <taxon>Rhizopogonaceae</taxon>
        <taxon>Rhizopogon</taxon>
    </lineage>
</organism>
<dbReference type="Proteomes" id="UP000183567">
    <property type="component" value="Unassembled WGS sequence"/>
</dbReference>